<keyword evidence="2" id="KW-1185">Reference proteome</keyword>
<dbReference type="STRING" id="1184267.A11Q_908"/>
<dbReference type="EMBL" id="CP003537">
    <property type="protein sequence ID" value="AGH95124.1"/>
    <property type="molecule type" value="Genomic_DNA"/>
</dbReference>
<evidence type="ECO:0000313" key="1">
    <source>
        <dbReference type="EMBL" id="AGH95124.1"/>
    </source>
</evidence>
<organism evidence="1 2">
    <name type="scientific">Pseudobdellovibrio exovorus JSS</name>
    <dbReference type="NCBI Taxonomy" id="1184267"/>
    <lineage>
        <taxon>Bacteria</taxon>
        <taxon>Pseudomonadati</taxon>
        <taxon>Bdellovibrionota</taxon>
        <taxon>Bdellovibrionia</taxon>
        <taxon>Bdellovibrionales</taxon>
        <taxon>Pseudobdellovibrionaceae</taxon>
        <taxon>Pseudobdellovibrio</taxon>
    </lineage>
</organism>
<dbReference type="HOGENOM" id="CLU_587504_0_0_7"/>
<sequence>MSYSLRVAVNLDNLKLPVDPIQNTTLTNAFFTNHLYRGLINEGLDGQLHPDLCTFYEWSEDEFICHFEDNTTVTANDALISLHRSILHQQNDHANIKYLLCSSEENSNSCLQKIFVRKNQLIIKISEEQKKPLLLSLLSSINFKIIPAKALDQAVPLSESKIIDYSITSGYYHIKNNDFSRLHANAKLYQHHPQAPDTIEIINSNSHTVESLLAENKIDIISSTVPLTADIDMSLRNKNWSKLETYPISVGLVVFSDKAAQESQISERFFVAKKISDEVNKLQIYGAQKTDEFIQFFGQGYLTKEQQENVRINRLQSTSVPQYVFTLGVSNPQKWEHLKQDIPNLKIEKHNPNSILNGVKRSPDIMLLTNDVSFDNSFSFFAFAVKHGLLVAKNKKTEQLLLEFTLQRNSAEQAQYINQLHYESLLAAKVVPIFAAPYTTAMSHNIKGDISKYNSRTLVWNFKKN</sequence>
<dbReference type="Proteomes" id="UP000012040">
    <property type="component" value="Chromosome"/>
</dbReference>
<accession>M4VPR7</accession>
<gene>
    <name evidence="1" type="ORF">A11Q_908</name>
</gene>
<dbReference type="PATRIC" id="fig|1184267.3.peg.917"/>
<evidence type="ECO:0000313" key="2">
    <source>
        <dbReference type="Proteomes" id="UP000012040"/>
    </source>
</evidence>
<protein>
    <recommendedName>
        <fullName evidence="3">Solute-binding protein family 5 domain-containing protein</fullName>
    </recommendedName>
</protein>
<proteinExistence type="predicted"/>
<evidence type="ECO:0008006" key="3">
    <source>
        <dbReference type="Google" id="ProtNLM"/>
    </source>
</evidence>
<name>M4VPR7_9BACT</name>
<dbReference type="Gene3D" id="3.40.190.10">
    <property type="entry name" value="Periplasmic binding protein-like II"/>
    <property type="match status" value="1"/>
</dbReference>
<dbReference type="SUPFAM" id="SSF53850">
    <property type="entry name" value="Periplasmic binding protein-like II"/>
    <property type="match status" value="1"/>
</dbReference>
<dbReference type="RefSeq" id="WP_015469614.1">
    <property type="nucleotide sequence ID" value="NC_020813.1"/>
</dbReference>
<reference evidence="1 2" key="1">
    <citation type="journal article" date="2013" name="ISME J.">
        <title>By their genes ye shall know them: genomic signatures of predatory bacteria.</title>
        <authorList>
            <person name="Pasternak Z."/>
            <person name="Pietrokovski S."/>
            <person name="Rotem O."/>
            <person name="Gophna U."/>
            <person name="Lurie-Weinberger M.N."/>
            <person name="Jurkevitch E."/>
        </authorList>
    </citation>
    <scope>NUCLEOTIDE SEQUENCE [LARGE SCALE GENOMIC DNA]</scope>
    <source>
        <strain evidence="1 2">JSS</strain>
    </source>
</reference>
<dbReference type="KEGG" id="bex:A11Q_908"/>
<dbReference type="AlphaFoldDB" id="M4VPR7"/>